<gene>
    <name evidence="1" type="ORF">FNY66_06840</name>
</gene>
<evidence type="ECO:0000313" key="1">
    <source>
        <dbReference type="EMBL" id="KAA8501582.1"/>
    </source>
</evidence>
<dbReference type="Proteomes" id="UP000322025">
    <property type="component" value="Unassembled WGS sequence"/>
</dbReference>
<dbReference type="EMBL" id="VMSO01000007">
    <property type="protein sequence ID" value="KAA8501582.1"/>
    <property type="molecule type" value="Genomic_DNA"/>
</dbReference>
<dbReference type="RefSeq" id="WP_150310666.1">
    <property type="nucleotide sequence ID" value="NZ_VMSO01000007.1"/>
</dbReference>
<protein>
    <submittedName>
        <fullName evidence="1">Uncharacterized protein</fullName>
    </submittedName>
</protein>
<reference evidence="1" key="1">
    <citation type="submission" date="2019-07" db="EMBL/GenBank/DDBJ databases">
        <authorList>
            <person name="Wongkuna S."/>
            <person name="Scaria J."/>
        </authorList>
    </citation>
    <scope>NUCLEOTIDE SEQUENCE [LARGE SCALE GENOMIC DNA]</scope>
    <source>
        <strain evidence="1">SW178</strain>
    </source>
</reference>
<organism evidence="1 2">
    <name type="scientific">Mediterraneibacter catenae</name>
    <dbReference type="NCBI Taxonomy" id="2594882"/>
    <lineage>
        <taxon>Bacteria</taxon>
        <taxon>Bacillati</taxon>
        <taxon>Bacillota</taxon>
        <taxon>Clostridia</taxon>
        <taxon>Lachnospirales</taxon>
        <taxon>Lachnospiraceae</taxon>
        <taxon>Mediterraneibacter</taxon>
    </lineage>
</organism>
<dbReference type="AlphaFoldDB" id="A0A5M9I2Q8"/>
<sequence length="114" mass="13299">MQMEFYCDLYVSECWQKKKARIIRKLRANRVQPQVYVVALSQGSQNQLEFFSGILLRQHVFAHADLFVVGIADGYDEALAMVRDITEEVYTVTGMTDLRKYILERQEQYVKAGQ</sequence>
<accession>A0A5M9I2Q8</accession>
<proteinExistence type="predicted"/>
<keyword evidence="2" id="KW-1185">Reference proteome</keyword>
<evidence type="ECO:0000313" key="2">
    <source>
        <dbReference type="Proteomes" id="UP000322025"/>
    </source>
</evidence>
<name>A0A5M9I2Q8_9FIRM</name>
<dbReference type="OrthoDB" id="2085859at2"/>
<comment type="caution">
    <text evidence="1">The sequence shown here is derived from an EMBL/GenBank/DDBJ whole genome shotgun (WGS) entry which is preliminary data.</text>
</comment>